<dbReference type="AlphaFoldDB" id="I7Z909"/>
<comment type="caution">
    <text evidence="2">The sequence shown here is derived from an EMBL/GenBank/DDBJ whole genome shotgun (WGS) entry which is preliminary data.</text>
</comment>
<dbReference type="PATRIC" id="fig|1172194.4.peg.4448"/>
<name>I7Z909_9GAMM</name>
<keyword evidence="3" id="KW-1185">Reference proteome</keyword>
<dbReference type="CDD" id="cd00885">
    <property type="entry name" value="cinA"/>
    <property type="match status" value="1"/>
</dbReference>
<dbReference type="EMBL" id="AKGD01000004">
    <property type="protein sequence ID" value="EIT68152.1"/>
    <property type="molecule type" value="Genomic_DNA"/>
</dbReference>
<gene>
    <name evidence="2" type="ORF">WQQ_45870</name>
</gene>
<evidence type="ECO:0000259" key="1">
    <source>
        <dbReference type="SMART" id="SM00852"/>
    </source>
</evidence>
<dbReference type="OrthoDB" id="9801454at2"/>
<dbReference type="InterPro" id="IPR001453">
    <property type="entry name" value="MoaB/Mog_dom"/>
</dbReference>
<dbReference type="Pfam" id="PF00994">
    <property type="entry name" value="MoCF_biosynth"/>
    <property type="match status" value="1"/>
</dbReference>
<dbReference type="InterPro" id="IPR050101">
    <property type="entry name" value="CinA"/>
</dbReference>
<organism evidence="2 3">
    <name type="scientific">Hydrocarboniphaga effusa AP103</name>
    <dbReference type="NCBI Taxonomy" id="1172194"/>
    <lineage>
        <taxon>Bacteria</taxon>
        <taxon>Pseudomonadati</taxon>
        <taxon>Pseudomonadota</taxon>
        <taxon>Gammaproteobacteria</taxon>
        <taxon>Nevskiales</taxon>
        <taxon>Nevskiaceae</taxon>
        <taxon>Hydrocarboniphaga</taxon>
    </lineage>
</organism>
<dbReference type="Proteomes" id="UP000003704">
    <property type="component" value="Unassembled WGS sequence"/>
</dbReference>
<dbReference type="InterPro" id="IPR036425">
    <property type="entry name" value="MoaB/Mog-like_dom_sf"/>
</dbReference>
<dbReference type="PANTHER" id="PTHR13939">
    <property type="entry name" value="NICOTINAMIDE-NUCLEOTIDE AMIDOHYDROLASE PNCC"/>
    <property type="match status" value="1"/>
</dbReference>
<dbReference type="Gene3D" id="3.40.980.10">
    <property type="entry name" value="MoaB/Mog-like domain"/>
    <property type="match status" value="1"/>
</dbReference>
<sequence length="258" mass="28494">MAITLMIVGDEILSGKRQDRHFSKVRELLAARGMELDELRIVGDDEARIAETVSQLLGRGDVVLSCGGIGATPDDRTRQAVARALNLPVVPHEEAVALIVNEYGERAFPNRVIMAEFPQGAGLIPNPINRVAGFHIAGIYCVPGFPEMAWPMLEQVLDTHLKHLHREQPRVEYTLRALGTSGEGDLLYLMEQVLAEFPGVSLSSLPSRGNGERTRHIEFGIKGQPEQAARAFRWFRERLLQHPGAVVEDLTLPPESAL</sequence>
<evidence type="ECO:0000313" key="3">
    <source>
        <dbReference type="Proteomes" id="UP000003704"/>
    </source>
</evidence>
<accession>I7Z909</accession>
<evidence type="ECO:0000313" key="2">
    <source>
        <dbReference type="EMBL" id="EIT68152.1"/>
    </source>
</evidence>
<dbReference type="SMART" id="SM00852">
    <property type="entry name" value="MoCF_biosynth"/>
    <property type="match status" value="1"/>
</dbReference>
<proteinExistence type="predicted"/>
<dbReference type="STRING" id="1172194.WQQ_45870"/>
<protein>
    <submittedName>
        <fullName evidence="2">Molybdopterin binding domain protein</fullName>
    </submittedName>
</protein>
<dbReference type="SUPFAM" id="SSF53218">
    <property type="entry name" value="Molybdenum cofactor biosynthesis proteins"/>
    <property type="match status" value="1"/>
</dbReference>
<feature type="domain" description="MoaB/Mog" evidence="1">
    <location>
        <begin position="4"/>
        <end position="164"/>
    </location>
</feature>
<dbReference type="RefSeq" id="WP_007187522.1">
    <property type="nucleotide sequence ID" value="NZ_AKGD01000004.1"/>
</dbReference>
<reference evidence="2 3" key="1">
    <citation type="journal article" date="2012" name="J. Bacteriol.">
        <title>Genome Sequence of n-Alkane-Degrading Hydrocarboniphaga effusa Strain AP103T (ATCC BAA-332T).</title>
        <authorList>
            <person name="Chang H.K."/>
            <person name="Zylstra G.J."/>
            <person name="Chae J.C."/>
        </authorList>
    </citation>
    <scope>NUCLEOTIDE SEQUENCE [LARGE SCALE GENOMIC DNA]</scope>
    <source>
        <strain evidence="2 3">AP103</strain>
    </source>
</reference>
<dbReference type="PANTHER" id="PTHR13939:SF0">
    <property type="entry name" value="NMN AMIDOHYDROLASE-LIKE PROTEIN YFAY"/>
    <property type="match status" value="1"/>
</dbReference>